<protein>
    <submittedName>
        <fullName evidence="1">Uncharacterized protein</fullName>
    </submittedName>
</protein>
<dbReference type="EMBL" id="JBGFUD010004015">
    <property type="protein sequence ID" value="MFH4979278.1"/>
    <property type="molecule type" value="Genomic_DNA"/>
</dbReference>
<comment type="caution">
    <text evidence="1">The sequence shown here is derived from an EMBL/GenBank/DDBJ whole genome shotgun (WGS) entry which is preliminary data.</text>
</comment>
<dbReference type="Proteomes" id="UP001608902">
    <property type="component" value="Unassembled WGS sequence"/>
</dbReference>
<evidence type="ECO:0000313" key="1">
    <source>
        <dbReference type="EMBL" id="MFH4979278.1"/>
    </source>
</evidence>
<accession>A0ABD6EH91</accession>
<proteinExistence type="predicted"/>
<dbReference type="AlphaFoldDB" id="A0ABD6EH91"/>
<gene>
    <name evidence="1" type="ORF">AB6A40_005987</name>
</gene>
<keyword evidence="2" id="KW-1185">Reference proteome</keyword>
<sequence>MRCGDSVLAVDLLRVQNVSDHIPPRMLEKNNGNGHGLQRISELLGSPQELSIKLLAVLCKLVFFIYDVLTFIPYQIFDNPDTTLQLSKRIKAKPTIEGDPSSPWRCVEYKKDAKTQTIFPGCDTLGKVSVILVKI</sequence>
<evidence type="ECO:0000313" key="2">
    <source>
        <dbReference type="Proteomes" id="UP001608902"/>
    </source>
</evidence>
<reference evidence="1 2" key="1">
    <citation type="submission" date="2024-08" db="EMBL/GenBank/DDBJ databases">
        <title>Gnathostoma spinigerum genome.</title>
        <authorList>
            <person name="Gonzalez-Bertolin B."/>
            <person name="Monzon S."/>
            <person name="Zaballos A."/>
            <person name="Jimenez P."/>
            <person name="Dekumyoy P."/>
            <person name="Varona S."/>
            <person name="Cuesta I."/>
            <person name="Sumanam S."/>
            <person name="Adisakwattana P."/>
            <person name="Gasser R.B."/>
            <person name="Hernandez-Gonzalez A."/>
            <person name="Young N.D."/>
            <person name="Perteguer M.J."/>
        </authorList>
    </citation>
    <scope>NUCLEOTIDE SEQUENCE [LARGE SCALE GENOMIC DNA]</scope>
    <source>
        <strain evidence="1">AL3</strain>
        <tissue evidence="1">Liver</tissue>
    </source>
</reference>
<name>A0ABD6EH91_9BILA</name>
<organism evidence="1 2">
    <name type="scientific">Gnathostoma spinigerum</name>
    <dbReference type="NCBI Taxonomy" id="75299"/>
    <lineage>
        <taxon>Eukaryota</taxon>
        <taxon>Metazoa</taxon>
        <taxon>Ecdysozoa</taxon>
        <taxon>Nematoda</taxon>
        <taxon>Chromadorea</taxon>
        <taxon>Rhabditida</taxon>
        <taxon>Spirurina</taxon>
        <taxon>Gnathostomatomorpha</taxon>
        <taxon>Gnathostomatoidea</taxon>
        <taxon>Gnathostomatidae</taxon>
        <taxon>Gnathostoma</taxon>
    </lineage>
</organism>